<feature type="domain" description="Beta-lactamase-related" evidence="1">
    <location>
        <begin position="18"/>
        <end position="261"/>
    </location>
</feature>
<dbReference type="EMBL" id="LT629710">
    <property type="protein sequence ID" value="SDO75650.1"/>
    <property type="molecule type" value="Genomic_DNA"/>
</dbReference>
<keyword evidence="3" id="KW-1185">Reference proteome</keyword>
<dbReference type="STRING" id="1090615.SAMN04515671_1925"/>
<dbReference type="InterPro" id="IPR001466">
    <property type="entry name" value="Beta-lactam-related"/>
</dbReference>
<proteinExistence type="predicted"/>
<dbReference type="Proteomes" id="UP000198741">
    <property type="component" value="Chromosome I"/>
</dbReference>
<dbReference type="InterPro" id="IPR012338">
    <property type="entry name" value="Beta-lactam/transpept-like"/>
</dbReference>
<evidence type="ECO:0000313" key="3">
    <source>
        <dbReference type="Proteomes" id="UP000198741"/>
    </source>
</evidence>
<name>A0A1H0M698_9ACTN</name>
<accession>A0A1H0M698</accession>
<protein>
    <submittedName>
        <fullName evidence="2">CubicO group peptidase, beta-lactamase class C family</fullName>
    </submittedName>
</protein>
<organism evidence="2 3">
    <name type="scientific">Nakamurella panacisegetis</name>
    <dbReference type="NCBI Taxonomy" id="1090615"/>
    <lineage>
        <taxon>Bacteria</taxon>
        <taxon>Bacillati</taxon>
        <taxon>Actinomycetota</taxon>
        <taxon>Actinomycetes</taxon>
        <taxon>Nakamurellales</taxon>
        <taxon>Nakamurellaceae</taxon>
        <taxon>Nakamurella</taxon>
    </lineage>
</organism>
<evidence type="ECO:0000313" key="2">
    <source>
        <dbReference type="EMBL" id="SDO75650.1"/>
    </source>
</evidence>
<dbReference type="RefSeq" id="WP_090475765.1">
    <property type="nucleotide sequence ID" value="NZ_LT629710.1"/>
</dbReference>
<evidence type="ECO:0000259" key="1">
    <source>
        <dbReference type="Pfam" id="PF00144"/>
    </source>
</evidence>
<gene>
    <name evidence="2" type="ORF">SAMN04515671_1925</name>
</gene>
<reference evidence="2 3" key="1">
    <citation type="submission" date="2016-10" db="EMBL/GenBank/DDBJ databases">
        <authorList>
            <person name="de Groot N.N."/>
        </authorList>
    </citation>
    <scope>NUCLEOTIDE SEQUENCE [LARGE SCALE GENOMIC DNA]</scope>
    <source>
        <strain evidence="3">P4-7,KCTC 19426,CECT 7604</strain>
    </source>
</reference>
<dbReference type="PANTHER" id="PTHR43283">
    <property type="entry name" value="BETA-LACTAMASE-RELATED"/>
    <property type="match status" value="1"/>
</dbReference>
<sequence>MPTLDLKSEVADWPVGRVAVAVVGPGGVLARYETGGGTTRFAWASVTKVLTALAVLDGCADGTVRLDQPAGPPGSTIAHLLAHASGLPEEAGPARYPPATRRLYSNYGYEVVAEALADAAGGPFADELVGRVLGPLRMTGTTVEGSPASSAVGSLDDLIALAAELLTPAVIGPEIVGWASTLAFPGLDGILPGFGRQTPNDWGLGCEIKDHKTRHWTSPDNSADTFGHFGQAGSFVWVDRSASLACVSLCDTNFGPWAAQLWPRLSTAVLGAYRR</sequence>
<dbReference type="Gene3D" id="3.40.710.10">
    <property type="entry name" value="DD-peptidase/beta-lactamase superfamily"/>
    <property type="match status" value="1"/>
</dbReference>
<dbReference type="InterPro" id="IPR050789">
    <property type="entry name" value="Diverse_Enzym_Activities"/>
</dbReference>
<dbReference type="PANTHER" id="PTHR43283:SF15">
    <property type="entry name" value="CONSERVED PROTEIN"/>
    <property type="match status" value="1"/>
</dbReference>
<dbReference type="SUPFAM" id="SSF56601">
    <property type="entry name" value="beta-lactamase/transpeptidase-like"/>
    <property type="match status" value="1"/>
</dbReference>
<dbReference type="Pfam" id="PF00144">
    <property type="entry name" value="Beta-lactamase"/>
    <property type="match status" value="1"/>
</dbReference>
<dbReference type="OrthoDB" id="3336932at2"/>
<dbReference type="AlphaFoldDB" id="A0A1H0M698"/>